<dbReference type="GO" id="GO:0031267">
    <property type="term" value="F:small GTPase binding"/>
    <property type="evidence" value="ECO:0007669"/>
    <property type="project" value="InterPro"/>
</dbReference>
<dbReference type="EMBL" id="JANBOH010000002">
    <property type="protein sequence ID" value="KAJ1648640.1"/>
    <property type="molecule type" value="Genomic_DNA"/>
</dbReference>
<evidence type="ECO:0000313" key="9">
    <source>
        <dbReference type="EMBL" id="KAJ1648640.1"/>
    </source>
</evidence>
<evidence type="ECO:0000256" key="6">
    <source>
        <dbReference type="RuleBase" id="RU361264"/>
    </source>
</evidence>
<dbReference type="InterPro" id="IPR006977">
    <property type="entry name" value="Yip1_dom"/>
</dbReference>
<feature type="region of interest" description="Disordered" evidence="7">
    <location>
        <begin position="29"/>
        <end position="49"/>
    </location>
</feature>
<evidence type="ECO:0000256" key="5">
    <source>
        <dbReference type="ARBA" id="ARBA00023136"/>
    </source>
</evidence>
<dbReference type="Pfam" id="PF04893">
    <property type="entry name" value="Yip1"/>
    <property type="match status" value="1"/>
</dbReference>
<evidence type="ECO:0000259" key="8">
    <source>
        <dbReference type="Pfam" id="PF04893"/>
    </source>
</evidence>
<dbReference type="PANTHER" id="PTHR12822">
    <property type="entry name" value="PROTEIN YIPF"/>
    <property type="match status" value="1"/>
</dbReference>
<dbReference type="GO" id="GO:0000139">
    <property type="term" value="C:Golgi membrane"/>
    <property type="evidence" value="ECO:0007669"/>
    <property type="project" value="UniProtKB-SubCell"/>
</dbReference>
<protein>
    <recommendedName>
        <fullName evidence="6">Protein YIP</fullName>
    </recommendedName>
</protein>
<feature type="compositionally biased region" description="Polar residues" evidence="7">
    <location>
        <begin position="29"/>
        <end position="41"/>
    </location>
</feature>
<evidence type="ECO:0000256" key="3">
    <source>
        <dbReference type="ARBA" id="ARBA00022692"/>
    </source>
</evidence>
<keyword evidence="10" id="KW-1185">Reference proteome</keyword>
<evidence type="ECO:0000256" key="7">
    <source>
        <dbReference type="SAM" id="MobiDB-lite"/>
    </source>
</evidence>
<comment type="similarity">
    <text evidence="2 6">Belongs to the YIP1 family.</text>
</comment>
<evidence type="ECO:0000256" key="1">
    <source>
        <dbReference type="ARBA" id="ARBA00004141"/>
    </source>
</evidence>
<feature type="transmembrane region" description="Helical" evidence="6">
    <location>
        <begin position="210"/>
        <end position="228"/>
    </location>
</feature>
<feature type="transmembrane region" description="Helical" evidence="6">
    <location>
        <begin position="113"/>
        <end position="134"/>
    </location>
</feature>
<feature type="transmembrane region" description="Helical" evidence="6">
    <location>
        <begin position="146"/>
        <end position="169"/>
    </location>
</feature>
<proteinExistence type="inferred from homology"/>
<dbReference type="Proteomes" id="UP001145021">
    <property type="component" value="Unassembled WGS sequence"/>
</dbReference>
<reference evidence="9" key="1">
    <citation type="submission" date="2022-07" db="EMBL/GenBank/DDBJ databases">
        <title>Phylogenomic reconstructions and comparative analyses of Kickxellomycotina fungi.</title>
        <authorList>
            <person name="Reynolds N.K."/>
            <person name="Stajich J.E."/>
            <person name="Barry K."/>
            <person name="Grigoriev I.V."/>
            <person name="Crous P."/>
            <person name="Smith M.E."/>
        </authorList>
    </citation>
    <scope>NUCLEOTIDE SEQUENCE</scope>
    <source>
        <strain evidence="9">NBRC 105413</strain>
    </source>
</reference>
<evidence type="ECO:0000256" key="2">
    <source>
        <dbReference type="ARBA" id="ARBA00010596"/>
    </source>
</evidence>
<comment type="caution">
    <text evidence="9">The sequence shown here is derived from an EMBL/GenBank/DDBJ whole genome shotgun (WGS) entry which is preliminary data.</text>
</comment>
<dbReference type="AlphaFoldDB" id="A0A9W8CND4"/>
<feature type="transmembrane region" description="Helical" evidence="6">
    <location>
        <begin position="184"/>
        <end position="203"/>
    </location>
</feature>
<name>A0A9W8CND4_9FUNG</name>
<organism evidence="9 10">
    <name type="scientific">Coemansia asiatica</name>
    <dbReference type="NCBI Taxonomy" id="1052880"/>
    <lineage>
        <taxon>Eukaryota</taxon>
        <taxon>Fungi</taxon>
        <taxon>Fungi incertae sedis</taxon>
        <taxon>Zoopagomycota</taxon>
        <taxon>Kickxellomycotina</taxon>
        <taxon>Kickxellomycetes</taxon>
        <taxon>Kickxellales</taxon>
        <taxon>Kickxellaceae</taxon>
        <taxon>Coemansia</taxon>
    </lineage>
</organism>
<keyword evidence="4 6" id="KW-1133">Transmembrane helix</keyword>
<feature type="region of interest" description="Disordered" evidence="7">
    <location>
        <begin position="272"/>
        <end position="291"/>
    </location>
</feature>
<evidence type="ECO:0000256" key="4">
    <source>
        <dbReference type="ARBA" id="ARBA00022989"/>
    </source>
</evidence>
<keyword evidence="5 6" id="KW-0472">Membrane</keyword>
<evidence type="ECO:0000313" key="10">
    <source>
        <dbReference type="Proteomes" id="UP001145021"/>
    </source>
</evidence>
<dbReference type="PANTHER" id="PTHR12822:SF2">
    <property type="entry name" value="PROTEIN YIPF"/>
    <property type="match status" value="1"/>
</dbReference>
<keyword evidence="3 6" id="KW-0812">Transmembrane</keyword>
<feature type="domain" description="Yip1" evidence="8">
    <location>
        <begin position="94"/>
        <end position="257"/>
    </location>
</feature>
<sequence length="291" mass="32131">MSYNRQANQDYNIVVDVDDDEPTLEFQDFATNPNTQSGRLNTASATPVSAPPPYQAATADGNSGSYSIWHVEYWTQYFNVDSQDVVQRAYLAVVPKDSFLDVYNANPDLWGTFWIPTSVIFFMFVTASLSQNIAEALSGAKREYDFTMLSFATFTIYVYILTVGSFVYASTKYFGSQPGLMECFSVYGYGMAVWIPISVLCVLPFDWFRWAMVGMGFASSGFFIMRSVNQIVSRSNGKLHKAIIPLILVAHALLVIVFKFKFFSYSVSSVPPAAPGGDGGNGTTTLAPVPT</sequence>
<dbReference type="InterPro" id="IPR039765">
    <property type="entry name" value="Yip5/YIPF1/YIPF2"/>
</dbReference>
<feature type="transmembrane region" description="Helical" evidence="6">
    <location>
        <begin position="240"/>
        <end position="258"/>
    </location>
</feature>
<dbReference type="GO" id="GO:0016192">
    <property type="term" value="P:vesicle-mediated transport"/>
    <property type="evidence" value="ECO:0007669"/>
    <property type="project" value="InterPro"/>
</dbReference>
<accession>A0A9W8CND4</accession>
<comment type="subcellular location">
    <subcellularLocation>
        <location evidence="6">Golgi apparatus membrane</location>
        <topology evidence="6">Multi-pass membrane protein</topology>
    </subcellularLocation>
    <subcellularLocation>
        <location evidence="1">Membrane</location>
        <topology evidence="1">Multi-pass membrane protein</topology>
    </subcellularLocation>
</comment>
<gene>
    <name evidence="9" type="ORF">LPJ64_000094</name>
</gene>